<proteinExistence type="predicted"/>
<accession>A0A410MDH7</accession>
<sequence length="196" mass="23541">MTLTTQFITILSMLGGGLFVGAALDTFERLFRKRNKRSWFEIVFQLGFWLFQAAFLFYLLYLANYGELRVYVFVAIVCGFAAYRALFQNLYLRTLEVWVRLCMTILRFLRKMIYYLFFLPSKTIILLIISLLLGVYKILLKGIIILFLVIFYPIRVFFQVIWRFLPKNMKIYLRHLAGFLDKIKNTMKNWMKRIQK</sequence>
<dbReference type="EMBL" id="CP026118">
    <property type="protein sequence ID" value="QAS52725.1"/>
    <property type="molecule type" value="Genomic_DNA"/>
</dbReference>
<evidence type="ECO:0000313" key="3">
    <source>
        <dbReference type="Proteomes" id="UP000287756"/>
    </source>
</evidence>
<gene>
    <name evidence="2" type="primary">yabQ</name>
    <name evidence="2" type="ORF">HLI_11220</name>
</gene>
<protein>
    <submittedName>
        <fullName evidence="2">Spore cortex biosynthesis protein YabQ</fullName>
    </submittedName>
</protein>
<evidence type="ECO:0000313" key="2">
    <source>
        <dbReference type="EMBL" id="QAS52725.1"/>
    </source>
</evidence>
<name>A0A410MDH7_9BACI</name>
<keyword evidence="1" id="KW-0812">Transmembrane</keyword>
<feature type="transmembrane region" description="Helical" evidence="1">
    <location>
        <begin position="6"/>
        <end position="27"/>
    </location>
</feature>
<dbReference type="OrthoDB" id="1653819at2"/>
<dbReference type="RefSeq" id="WP_128525009.1">
    <property type="nucleotide sequence ID" value="NZ_CANLVY010000012.1"/>
</dbReference>
<dbReference type="Proteomes" id="UP000287756">
    <property type="component" value="Chromosome"/>
</dbReference>
<feature type="transmembrane region" description="Helical" evidence="1">
    <location>
        <begin position="113"/>
        <end position="136"/>
    </location>
</feature>
<feature type="transmembrane region" description="Helical" evidence="1">
    <location>
        <begin position="142"/>
        <end position="165"/>
    </location>
</feature>
<dbReference type="InterPro" id="IPR019074">
    <property type="entry name" value="YabQ"/>
</dbReference>
<reference evidence="2 3" key="1">
    <citation type="submission" date="2018-01" db="EMBL/GenBank/DDBJ databases">
        <title>The whole genome sequencing and assembly of Halobacillus litoralis ERB031 strain.</title>
        <authorList>
            <person name="Lee S.-J."/>
            <person name="Park M.-K."/>
            <person name="Kim J.-Y."/>
            <person name="Lee Y.-J."/>
            <person name="Yi H."/>
            <person name="Bahn Y.-S."/>
            <person name="Kim J.F."/>
            <person name="Lee D.-W."/>
        </authorList>
    </citation>
    <scope>NUCLEOTIDE SEQUENCE [LARGE SCALE GENOMIC DNA]</scope>
    <source>
        <strain evidence="2 3">ERB 031</strain>
    </source>
</reference>
<organism evidence="2 3">
    <name type="scientific">Halobacillus litoralis</name>
    <dbReference type="NCBI Taxonomy" id="45668"/>
    <lineage>
        <taxon>Bacteria</taxon>
        <taxon>Bacillati</taxon>
        <taxon>Bacillota</taxon>
        <taxon>Bacilli</taxon>
        <taxon>Bacillales</taxon>
        <taxon>Bacillaceae</taxon>
        <taxon>Halobacillus</taxon>
    </lineage>
</organism>
<dbReference type="Pfam" id="PF09578">
    <property type="entry name" value="Spore_YabQ"/>
    <property type="match status" value="1"/>
</dbReference>
<dbReference type="KEGG" id="hli:HLI_11220"/>
<evidence type="ECO:0000256" key="1">
    <source>
        <dbReference type="SAM" id="Phobius"/>
    </source>
</evidence>
<keyword evidence="1" id="KW-1133">Transmembrane helix</keyword>
<feature type="transmembrane region" description="Helical" evidence="1">
    <location>
        <begin position="68"/>
        <end position="92"/>
    </location>
</feature>
<dbReference type="AlphaFoldDB" id="A0A410MDH7"/>
<keyword evidence="1" id="KW-0472">Membrane</keyword>
<dbReference type="NCBIfam" id="TIGR02893">
    <property type="entry name" value="spore_yabQ"/>
    <property type="match status" value="1"/>
</dbReference>
<feature type="transmembrane region" description="Helical" evidence="1">
    <location>
        <begin position="39"/>
        <end position="62"/>
    </location>
</feature>